<evidence type="ECO:0000256" key="1">
    <source>
        <dbReference type="ARBA" id="ARBA00022723"/>
    </source>
</evidence>
<feature type="domain" description="Alcohol dehydrogenase iron-type/glycerol dehydrogenase GldA" evidence="5">
    <location>
        <begin position="7"/>
        <end position="153"/>
    </location>
</feature>
<accession>A0A0H3J889</accession>
<evidence type="ECO:0000313" key="7">
    <source>
        <dbReference type="EMBL" id="KRU14560.1"/>
    </source>
</evidence>
<organism evidence="6 9">
    <name type="scientific">Clostridium pasteurianum DSM 525 = ATCC 6013</name>
    <dbReference type="NCBI Taxonomy" id="1262449"/>
    <lineage>
        <taxon>Bacteria</taxon>
        <taxon>Bacillati</taxon>
        <taxon>Bacillota</taxon>
        <taxon>Clostridia</taxon>
        <taxon>Eubacteriales</taxon>
        <taxon>Clostridiaceae</taxon>
        <taxon>Clostridium</taxon>
    </lineage>
</organism>
<dbReference type="PANTHER" id="PTHR43616:SF3">
    <property type="entry name" value="HYDROXYCARBOXYLATE DEHYDROGENASE A"/>
    <property type="match status" value="1"/>
</dbReference>
<dbReference type="EMBL" id="CP009268">
    <property type="protein sequence ID" value="AJA53415.1"/>
    <property type="molecule type" value="Genomic_DNA"/>
</dbReference>
<dbReference type="eggNOG" id="COG0371">
    <property type="taxonomic scope" value="Bacteria"/>
</dbReference>
<dbReference type="Pfam" id="PF00465">
    <property type="entry name" value="Fe-ADH"/>
    <property type="match status" value="1"/>
</dbReference>
<keyword evidence="9" id="KW-1185">Reference proteome</keyword>
<feature type="binding site" evidence="4">
    <location>
        <position position="124"/>
    </location>
    <ligand>
        <name>NAD(+)</name>
        <dbReference type="ChEBI" id="CHEBI:57540"/>
    </ligand>
</feature>
<dbReference type="RefSeq" id="WP_003446477.1">
    <property type="nucleotide sequence ID" value="NZ_ANZB01000011.1"/>
</dbReference>
<dbReference type="GeneID" id="93075465"/>
<feature type="binding site" evidence="4">
    <location>
        <position position="126"/>
    </location>
    <ligand>
        <name>NAD(+)</name>
        <dbReference type="ChEBI" id="CHEBI:57540"/>
    </ligand>
</feature>
<dbReference type="Proteomes" id="UP000030905">
    <property type="component" value="Chromosome"/>
</dbReference>
<dbReference type="InterPro" id="IPR016205">
    <property type="entry name" value="Glycerol_DH"/>
</dbReference>
<name>A0A0H3J889_CLOPA</name>
<sequence>MIKIKAPEVYINEENILQHAGEYIAKLGNYTLVIGGKTALKIAGPGVFESLNSEKIKYEIEEFSGYCTFANIDKYAELSNRLGVNIIIGIGGGKVLDLVKAIGEKTNLPVVTIPTIAATCAAWSALSVIYNDKGEHIDYLLLEKSPKLILADTNIISEAPARYLNAGIGDTIVKWYEAAPHLSDNSDISLRIGLQTAKLALNILEKYADELHVQHKESYVKSQYKDVVDSIIILAGLVGSINGGKHRAAIGHAIHNGLTYIPDTKGTLHGEKVIFGLIVQFVLEGKSEEEIARLINLLNKLELPVTLGQLGIKDNIHDKIQIIADSVNFDSSELENLNFQVNKDLIIKAITKVDELGSSSLKLKAIV</sequence>
<reference evidence="7" key="2">
    <citation type="submission" date="2015-10" db="EMBL/GenBank/DDBJ databases">
        <title>Improved Draft Genome Sequence of Clostridium pasteurianum Strain ATCC 6013 (DSM 525) Using a Hybrid Next-Generation Sequencing Approach.</title>
        <authorList>
            <person name="Pyne M.E."/>
            <person name="Utturkar S.M."/>
            <person name="Brown S.D."/>
            <person name="Moo-Young M."/>
            <person name="Chung D.A."/>
            <person name="Chou P.C."/>
        </authorList>
    </citation>
    <scope>NUCLEOTIDE SEQUENCE</scope>
    <source>
        <strain evidence="7">ATCC 6013</strain>
    </source>
</reference>
<feature type="binding site" evidence="3">
    <location>
        <position position="252"/>
    </location>
    <ligand>
        <name>glycerol</name>
        <dbReference type="ChEBI" id="CHEBI:17754"/>
    </ligand>
</feature>
<dbReference type="SUPFAM" id="SSF56796">
    <property type="entry name" value="Dehydroquinate synthase-like"/>
    <property type="match status" value="1"/>
</dbReference>
<comment type="cofactor">
    <cofactor evidence="3">
        <name>Zn(2+)</name>
        <dbReference type="ChEBI" id="CHEBI:29105"/>
    </cofactor>
    <text evidence="3">Binds 1 zinc ion per subunit.</text>
</comment>
<dbReference type="PIRSF" id="PIRSF000112">
    <property type="entry name" value="Glycerol_dehydrogenase"/>
    <property type="match status" value="1"/>
</dbReference>
<keyword evidence="2 6" id="KW-0560">Oxidoreductase</keyword>
<keyword evidence="4" id="KW-0520">NAD</keyword>
<dbReference type="CDD" id="cd08550">
    <property type="entry name" value="GlyDH-like"/>
    <property type="match status" value="1"/>
</dbReference>
<protein>
    <submittedName>
        <fullName evidence="6">Glycerol dehydrogenase</fullName>
        <ecNumber evidence="6">1.1.1.6</ecNumber>
    </submittedName>
</protein>
<dbReference type="KEGG" id="cpae:CPAST_c33610"/>
<dbReference type="AlphaFoldDB" id="A0A0H3J889"/>
<keyword evidence="3" id="KW-0862">Zinc</keyword>
<proteinExistence type="predicted"/>
<evidence type="ECO:0000313" key="8">
    <source>
        <dbReference type="Proteomes" id="UP000028042"/>
    </source>
</evidence>
<evidence type="ECO:0000313" key="9">
    <source>
        <dbReference type="Proteomes" id="UP000030905"/>
    </source>
</evidence>
<evidence type="ECO:0000259" key="5">
    <source>
        <dbReference type="Pfam" id="PF00465"/>
    </source>
</evidence>
<dbReference type="PATRIC" id="fig|1262449.3.peg.2998"/>
<evidence type="ECO:0000313" key="6">
    <source>
        <dbReference type="EMBL" id="AJA53415.1"/>
    </source>
</evidence>
<feature type="binding site" evidence="3">
    <location>
        <position position="170"/>
    </location>
    <ligand>
        <name>glycerol</name>
        <dbReference type="ChEBI" id="CHEBI:17754"/>
    </ligand>
</feature>
<dbReference type="EMBL" id="JPGY02000001">
    <property type="protein sequence ID" value="KRU14560.1"/>
    <property type="molecule type" value="Genomic_DNA"/>
</dbReference>
<evidence type="ECO:0000256" key="3">
    <source>
        <dbReference type="PIRSR" id="PIRSR000112-1"/>
    </source>
</evidence>
<dbReference type="InterPro" id="IPR001670">
    <property type="entry name" value="ADH_Fe/GldA"/>
</dbReference>
<reference evidence="6 9" key="1">
    <citation type="journal article" date="2015" name="Genome Announc.">
        <title>Complete Genome Sequence of the Nitrogen-Fixing and Solvent-Producing Clostridium pasteurianum DSM 525.</title>
        <authorList>
            <person name="Poehlein A."/>
            <person name="Grosse-Honebrink A."/>
            <person name="Zhang Y."/>
            <person name="Minton N.P."/>
            <person name="Daniel R."/>
        </authorList>
    </citation>
    <scope>NUCLEOTIDE SEQUENCE [LARGE SCALE GENOMIC DNA]</scope>
    <source>
        <strain evidence="6">DSM 525</strain>
        <strain evidence="9">DSM 525 / ATCC 6013</strain>
    </source>
</reference>
<feature type="binding site" evidence="4">
    <location>
        <position position="130"/>
    </location>
    <ligand>
        <name>NAD(+)</name>
        <dbReference type="ChEBI" id="CHEBI:57540"/>
    </ligand>
</feature>
<dbReference type="GO" id="GO:0046872">
    <property type="term" value="F:metal ion binding"/>
    <property type="evidence" value="ECO:0007669"/>
    <property type="project" value="UniProtKB-KW"/>
</dbReference>
<keyword evidence="1 3" id="KW-0479">Metal-binding</keyword>
<reference evidence="7 8" key="3">
    <citation type="journal article" name="Genome Announc.">
        <title>Improved Draft Genome Sequence of Clostridium pasteurianum Strain ATCC 6013 (DSM 525) Using a Hybrid Next-Generation Sequencing Approach.</title>
        <authorList>
            <person name="Pyne M.E."/>
            <person name="Utturkar S."/>
            <person name="Brown S.D."/>
            <person name="Moo-Young M."/>
            <person name="Chung D.A."/>
            <person name="Chou C.P."/>
        </authorList>
    </citation>
    <scope>NUCLEOTIDE SEQUENCE [LARGE SCALE GENOMIC DNA]</scope>
    <source>
        <strain evidence="7 8">ATCC 6013</strain>
    </source>
</reference>
<dbReference type="Gene3D" id="3.40.50.1970">
    <property type="match status" value="1"/>
</dbReference>
<evidence type="ECO:0000256" key="2">
    <source>
        <dbReference type="ARBA" id="ARBA00023002"/>
    </source>
</evidence>
<feature type="binding site" evidence="4">
    <location>
        <begin position="93"/>
        <end position="97"/>
    </location>
    <ligand>
        <name>NAD(+)</name>
        <dbReference type="ChEBI" id="CHEBI:57540"/>
    </ligand>
</feature>
<evidence type="ECO:0000256" key="4">
    <source>
        <dbReference type="PIRSR" id="PIRSR000112-3"/>
    </source>
</evidence>
<dbReference type="KEGG" id="cpat:CLPA_c33610"/>
<dbReference type="Gene3D" id="1.20.1090.10">
    <property type="entry name" value="Dehydroquinate synthase-like - alpha domain"/>
    <property type="match status" value="1"/>
</dbReference>
<dbReference type="PANTHER" id="PTHR43616">
    <property type="entry name" value="GLYCEROL DEHYDROGENASE"/>
    <property type="match status" value="1"/>
</dbReference>
<gene>
    <name evidence="6" type="primary">gldA2</name>
    <name evidence="6" type="ORF">CLPA_c33610</name>
    <name evidence="7" type="ORF">CP6013_03819</name>
</gene>
<dbReference type="GO" id="GO:0008888">
    <property type="term" value="F:glycerol dehydrogenase (NAD+) activity"/>
    <property type="evidence" value="ECO:0007669"/>
    <property type="project" value="UniProtKB-EC"/>
</dbReference>
<feature type="binding site" evidence="3">
    <location>
        <position position="269"/>
    </location>
    <ligand>
        <name>glycerol</name>
        <dbReference type="ChEBI" id="CHEBI:17754"/>
    </ligand>
</feature>
<dbReference type="EC" id="1.1.1.6" evidence="6"/>
<dbReference type="Proteomes" id="UP000028042">
    <property type="component" value="Unassembled WGS sequence"/>
</dbReference>